<dbReference type="PANTHER" id="PTHR19376">
    <property type="entry name" value="DNA-DIRECTED RNA POLYMERASE"/>
    <property type="match status" value="1"/>
</dbReference>
<keyword evidence="3" id="KW-0240">DNA-directed RNA polymerase</keyword>
<dbReference type="Gene3D" id="6.10.250.2940">
    <property type="match status" value="1"/>
</dbReference>
<evidence type="ECO:0000313" key="9">
    <source>
        <dbReference type="Proteomes" id="UP001196413"/>
    </source>
</evidence>
<dbReference type="Gene3D" id="6.20.50.80">
    <property type="match status" value="1"/>
</dbReference>
<dbReference type="GO" id="GO:0006351">
    <property type="term" value="P:DNA-templated transcription"/>
    <property type="evidence" value="ECO:0007669"/>
    <property type="project" value="InterPro"/>
</dbReference>
<comment type="similarity">
    <text evidence="1">Belongs to the RNA polymerase beta' chain family.</text>
</comment>
<evidence type="ECO:0000256" key="2">
    <source>
        <dbReference type="ARBA" id="ARBA00012418"/>
    </source>
</evidence>
<evidence type="ECO:0000313" key="8">
    <source>
        <dbReference type="EMBL" id="KAJ1373572.1"/>
    </source>
</evidence>
<dbReference type="InterPro" id="IPR045867">
    <property type="entry name" value="DNA-dir_RpoC_beta_prime"/>
</dbReference>
<evidence type="ECO:0000256" key="4">
    <source>
        <dbReference type="ARBA" id="ARBA00022679"/>
    </source>
</evidence>
<evidence type="ECO:0000259" key="7">
    <source>
        <dbReference type="Pfam" id="PF04998"/>
    </source>
</evidence>
<keyword evidence="9" id="KW-1185">Reference proteome</keyword>
<dbReference type="GO" id="GO:0003677">
    <property type="term" value="F:DNA binding"/>
    <property type="evidence" value="ECO:0007669"/>
    <property type="project" value="InterPro"/>
</dbReference>
<dbReference type="EC" id="2.7.7.6" evidence="2"/>
<dbReference type="SUPFAM" id="SSF64484">
    <property type="entry name" value="beta and beta-prime subunits of DNA dependent RNA-polymerase"/>
    <property type="match status" value="1"/>
</dbReference>
<protein>
    <recommendedName>
        <fullName evidence="2">DNA-directed RNA polymerase</fullName>
        <ecNumber evidence="2">2.7.7.6</ecNumber>
    </recommendedName>
</protein>
<dbReference type="EMBL" id="JAHQIW010007312">
    <property type="protein sequence ID" value="KAJ1373572.1"/>
    <property type="molecule type" value="Genomic_DNA"/>
</dbReference>
<comment type="caution">
    <text evidence="8">The sequence shown here is derived from an EMBL/GenBank/DDBJ whole genome shotgun (WGS) entry which is preliminary data.</text>
</comment>
<accession>A0AAD5RCD0</accession>
<evidence type="ECO:0000256" key="6">
    <source>
        <dbReference type="ARBA" id="ARBA00023163"/>
    </source>
</evidence>
<dbReference type="Pfam" id="PF04998">
    <property type="entry name" value="RNA_pol_Rpb1_5"/>
    <property type="match status" value="1"/>
</dbReference>
<dbReference type="InterPro" id="IPR007081">
    <property type="entry name" value="RNA_pol_Rpb1_5"/>
</dbReference>
<reference evidence="8" key="1">
    <citation type="submission" date="2021-06" db="EMBL/GenBank/DDBJ databases">
        <title>Parelaphostrongylus tenuis whole genome reference sequence.</title>
        <authorList>
            <person name="Garwood T.J."/>
            <person name="Larsen P.A."/>
            <person name="Fountain-Jones N.M."/>
            <person name="Garbe J.R."/>
            <person name="Macchietto M.G."/>
            <person name="Kania S.A."/>
            <person name="Gerhold R.W."/>
            <person name="Richards J.E."/>
            <person name="Wolf T.M."/>
        </authorList>
    </citation>
    <scope>NUCLEOTIDE SEQUENCE</scope>
    <source>
        <strain evidence="8">MNPRO001-30</strain>
        <tissue evidence="8">Meninges</tissue>
    </source>
</reference>
<gene>
    <name evidence="8" type="ORF">KIN20_036009</name>
</gene>
<organism evidence="8 9">
    <name type="scientific">Parelaphostrongylus tenuis</name>
    <name type="common">Meningeal worm</name>
    <dbReference type="NCBI Taxonomy" id="148309"/>
    <lineage>
        <taxon>Eukaryota</taxon>
        <taxon>Metazoa</taxon>
        <taxon>Ecdysozoa</taxon>
        <taxon>Nematoda</taxon>
        <taxon>Chromadorea</taxon>
        <taxon>Rhabditida</taxon>
        <taxon>Rhabditina</taxon>
        <taxon>Rhabditomorpha</taxon>
        <taxon>Strongyloidea</taxon>
        <taxon>Metastrongylidae</taxon>
        <taxon>Parelaphostrongylus</taxon>
    </lineage>
</organism>
<name>A0AAD5RCD0_PARTN</name>
<evidence type="ECO:0000256" key="3">
    <source>
        <dbReference type="ARBA" id="ARBA00022478"/>
    </source>
</evidence>
<dbReference type="AlphaFoldDB" id="A0AAD5RCD0"/>
<dbReference type="GO" id="GO:0005736">
    <property type="term" value="C:RNA polymerase I complex"/>
    <property type="evidence" value="ECO:0007669"/>
    <property type="project" value="TreeGrafter"/>
</dbReference>
<evidence type="ECO:0000256" key="5">
    <source>
        <dbReference type="ARBA" id="ARBA00022695"/>
    </source>
</evidence>
<keyword evidence="4" id="KW-0808">Transferase</keyword>
<dbReference type="Proteomes" id="UP001196413">
    <property type="component" value="Unassembled WGS sequence"/>
</dbReference>
<feature type="domain" description="RNA polymerase Rpb1" evidence="7">
    <location>
        <begin position="33"/>
        <end position="135"/>
    </location>
</feature>
<evidence type="ECO:0000256" key="1">
    <source>
        <dbReference type="ARBA" id="ARBA00006460"/>
    </source>
</evidence>
<sequence length="235" mass="26916">MAVTVAGRTLPSFRQFDSSPRAGGYIDQRFLTGINPQELFFHTMAGREGLIDTAVKTSRSGYLQRCLIKHLEGLKIHYDGTVRDHDGSVVQFRYGEDGLDVMKSTYISPRTFPFLKDNLDAVMQRSKPEEVRDSMLNVEAAEKHYRKIRKWRKKAPVLSGRHCQKQYISGFTEFSADHKGLGRDEIVTMWTKMDITERLEYEKRAPRKCPLAVNERFNVNNTLGALPEKNTGLDI</sequence>
<dbReference type="GO" id="GO:0003899">
    <property type="term" value="F:DNA-directed RNA polymerase activity"/>
    <property type="evidence" value="ECO:0007669"/>
    <property type="project" value="UniProtKB-EC"/>
</dbReference>
<dbReference type="PANTHER" id="PTHR19376:SF11">
    <property type="entry name" value="DNA-DIRECTED RNA POLYMERASE I SUBUNIT RPA1"/>
    <property type="match status" value="1"/>
</dbReference>
<keyword evidence="5" id="KW-0548">Nucleotidyltransferase</keyword>
<keyword evidence="6" id="KW-0804">Transcription</keyword>
<proteinExistence type="inferred from homology"/>